<feature type="transmembrane region" description="Helical" evidence="1">
    <location>
        <begin position="143"/>
        <end position="161"/>
    </location>
</feature>
<keyword evidence="1" id="KW-0812">Transmembrane</keyword>
<accession>A0A8X6XW55</accession>
<feature type="transmembrane region" description="Helical" evidence="1">
    <location>
        <begin position="103"/>
        <end position="123"/>
    </location>
</feature>
<dbReference type="OrthoDB" id="6452729at2759"/>
<keyword evidence="1" id="KW-0472">Membrane</keyword>
<feature type="transmembrane region" description="Helical" evidence="1">
    <location>
        <begin position="44"/>
        <end position="63"/>
    </location>
</feature>
<evidence type="ECO:0000313" key="3">
    <source>
        <dbReference type="Proteomes" id="UP000886998"/>
    </source>
</evidence>
<comment type="caution">
    <text evidence="2">The sequence shown here is derived from an EMBL/GenBank/DDBJ whole genome shotgun (WGS) entry which is preliminary data.</text>
</comment>
<gene>
    <name evidence="2" type="primary">AVEN_135741_1</name>
    <name evidence="2" type="ORF">TNIN_289291</name>
</gene>
<sequence>MTSGIDKSGAADLFLYGYEVENISIQSIIVAIKSVCDHTVYPTFGNIVALLYIFLCLYCSDYLNNLTQKVDKYSIEDFSTSKQIDILKRRAKIYDILVNTERIFSFPIFSIIVSNVLMLSSISGSFLIKDWSNAEFSWKIECIFYGTNACFYVTAILGLRAQCQSK</sequence>
<dbReference type="AlphaFoldDB" id="A0A8X6XW55"/>
<proteinExistence type="predicted"/>
<name>A0A8X6XW55_9ARAC</name>
<evidence type="ECO:0000313" key="2">
    <source>
        <dbReference type="EMBL" id="GFY60208.1"/>
    </source>
</evidence>
<dbReference type="EMBL" id="BMAV01013038">
    <property type="protein sequence ID" value="GFY60208.1"/>
    <property type="molecule type" value="Genomic_DNA"/>
</dbReference>
<evidence type="ECO:0000256" key="1">
    <source>
        <dbReference type="SAM" id="Phobius"/>
    </source>
</evidence>
<keyword evidence="1" id="KW-1133">Transmembrane helix</keyword>
<reference evidence="2" key="1">
    <citation type="submission" date="2020-08" db="EMBL/GenBank/DDBJ databases">
        <title>Multicomponent nature underlies the extraordinary mechanical properties of spider dragline silk.</title>
        <authorList>
            <person name="Kono N."/>
            <person name="Nakamura H."/>
            <person name="Mori M."/>
            <person name="Yoshida Y."/>
            <person name="Ohtoshi R."/>
            <person name="Malay A.D."/>
            <person name="Moran D.A.P."/>
            <person name="Tomita M."/>
            <person name="Numata K."/>
            <person name="Arakawa K."/>
        </authorList>
    </citation>
    <scope>NUCLEOTIDE SEQUENCE</scope>
</reference>
<organism evidence="2 3">
    <name type="scientific">Trichonephila inaurata madagascariensis</name>
    <dbReference type="NCBI Taxonomy" id="2747483"/>
    <lineage>
        <taxon>Eukaryota</taxon>
        <taxon>Metazoa</taxon>
        <taxon>Ecdysozoa</taxon>
        <taxon>Arthropoda</taxon>
        <taxon>Chelicerata</taxon>
        <taxon>Arachnida</taxon>
        <taxon>Araneae</taxon>
        <taxon>Araneomorphae</taxon>
        <taxon>Entelegynae</taxon>
        <taxon>Araneoidea</taxon>
        <taxon>Nephilidae</taxon>
        <taxon>Trichonephila</taxon>
        <taxon>Trichonephila inaurata</taxon>
    </lineage>
</organism>
<keyword evidence="3" id="KW-1185">Reference proteome</keyword>
<protein>
    <submittedName>
        <fullName evidence="2">Uncharacterized protein</fullName>
    </submittedName>
</protein>
<dbReference type="Proteomes" id="UP000886998">
    <property type="component" value="Unassembled WGS sequence"/>
</dbReference>